<evidence type="ECO:0000313" key="2">
    <source>
        <dbReference type="EMBL" id="KGK40797.1"/>
    </source>
</evidence>
<evidence type="ECO:0000313" key="3">
    <source>
        <dbReference type="Proteomes" id="UP000029867"/>
    </source>
</evidence>
<dbReference type="VEuPathDB" id="FungiDB:C5L36_0A10280"/>
<dbReference type="HOGENOM" id="CLU_1267053_0_0_1"/>
<feature type="compositionally biased region" description="Low complexity" evidence="1">
    <location>
        <begin position="38"/>
        <end position="49"/>
    </location>
</feature>
<organism evidence="2 3">
    <name type="scientific">Pichia kudriavzevii</name>
    <name type="common">Yeast</name>
    <name type="synonym">Issatchenkia orientalis</name>
    <dbReference type="NCBI Taxonomy" id="4909"/>
    <lineage>
        <taxon>Eukaryota</taxon>
        <taxon>Fungi</taxon>
        <taxon>Dikarya</taxon>
        <taxon>Ascomycota</taxon>
        <taxon>Saccharomycotina</taxon>
        <taxon>Pichiomycetes</taxon>
        <taxon>Pichiales</taxon>
        <taxon>Pichiaceae</taxon>
        <taxon>Pichia</taxon>
    </lineage>
</organism>
<dbReference type="Proteomes" id="UP000029867">
    <property type="component" value="Unassembled WGS sequence"/>
</dbReference>
<name>A0A099P930_PICKU</name>
<accession>A0A099P930</accession>
<reference evidence="3" key="1">
    <citation type="journal article" date="2014" name="Microb. Cell Fact.">
        <title>Exploiting Issatchenkia orientalis SD108 for succinic acid production.</title>
        <authorList>
            <person name="Xiao H."/>
            <person name="Shao Z."/>
            <person name="Jiang Y."/>
            <person name="Dole S."/>
            <person name="Zhao H."/>
        </authorList>
    </citation>
    <scope>NUCLEOTIDE SEQUENCE [LARGE SCALE GENOMIC DNA]</scope>
    <source>
        <strain evidence="3">SD108</strain>
    </source>
</reference>
<dbReference type="AlphaFoldDB" id="A0A099P930"/>
<protein>
    <submittedName>
        <fullName evidence="2">Uncharacterized protein</fullName>
    </submittedName>
</protein>
<proteinExistence type="predicted"/>
<evidence type="ECO:0000256" key="1">
    <source>
        <dbReference type="SAM" id="MobiDB-lite"/>
    </source>
</evidence>
<feature type="region of interest" description="Disordered" evidence="1">
    <location>
        <begin position="17"/>
        <end position="55"/>
    </location>
</feature>
<gene>
    <name evidence="2" type="ORF">JL09_g14</name>
</gene>
<comment type="caution">
    <text evidence="2">The sequence shown here is derived from an EMBL/GenBank/DDBJ whole genome shotgun (WGS) entry which is preliminary data.</text>
</comment>
<dbReference type="EMBL" id="JQFK01000001">
    <property type="protein sequence ID" value="KGK40797.1"/>
    <property type="molecule type" value="Genomic_DNA"/>
</dbReference>
<sequence length="218" mass="25016">MPDTSLAEYRKKLHALLHNKDAGNAPKKSVNFHPPSHRPSSFSASSSSSSKERVRVDNRIEELEKSVDMKNRKIVELGKANMEKVQIIKQLNDKVRKLEIENSRKDARIKQLEKVILDLQNLQTQAMGDLTKKIEEELSDNITFHSDVEDKHQFSIHNLENTKESTQNYTDLHLSTQQLLNLDLGDLVINPPSSVPKDYNLPYVHSDDSDLDQYLFEV</sequence>